<evidence type="ECO:0000259" key="2">
    <source>
        <dbReference type="Pfam" id="PF04909"/>
    </source>
</evidence>
<proteinExistence type="predicted"/>
<dbReference type="KEGG" id="bgp:BGL_2c10220"/>
<accession>A0A0B6S724</accession>
<dbReference type="GO" id="GO:0016831">
    <property type="term" value="F:carboxy-lyase activity"/>
    <property type="evidence" value="ECO:0007669"/>
    <property type="project" value="InterPro"/>
</dbReference>
<reference evidence="3 4" key="2">
    <citation type="journal article" date="2016" name="Appl. Microbiol. Biotechnol.">
        <title>Mutations improving production and secretion of extracellular lipase by Burkholderia glumae PG1.</title>
        <authorList>
            <person name="Knapp A."/>
            <person name="Voget S."/>
            <person name="Gao R."/>
            <person name="Zaburannyi N."/>
            <person name="Krysciak D."/>
            <person name="Breuer M."/>
            <person name="Hauer B."/>
            <person name="Streit W.R."/>
            <person name="Muller R."/>
            <person name="Daniel R."/>
            <person name="Jaeger K.E."/>
        </authorList>
    </citation>
    <scope>NUCLEOTIDE SEQUENCE [LARGE SCALE GENOMIC DNA]</scope>
    <source>
        <strain evidence="3 4">PG1</strain>
    </source>
</reference>
<keyword evidence="3" id="KW-0378">Hydrolase</keyword>
<dbReference type="RefSeq" id="WP_042627625.1">
    <property type="nucleotide sequence ID" value="NZ_CP002581.1"/>
</dbReference>
<dbReference type="PANTHER" id="PTHR21240">
    <property type="entry name" value="2-AMINO-3-CARBOXYLMUCONATE-6-SEMIALDEHYDE DECARBOXYLASE"/>
    <property type="match status" value="1"/>
</dbReference>
<reference evidence="4" key="1">
    <citation type="submission" date="2011-03" db="EMBL/GenBank/DDBJ databases">
        <authorList>
            <person name="Voget S."/>
            <person name="Streit W.R."/>
            <person name="Jaeger K.E."/>
            <person name="Daniel R."/>
        </authorList>
    </citation>
    <scope>NUCLEOTIDE SEQUENCE [LARGE SCALE GENOMIC DNA]</scope>
    <source>
        <strain evidence="4">PG1</strain>
    </source>
</reference>
<dbReference type="HOGENOM" id="CLU_044590_2_1_4"/>
<organism evidence="3 4">
    <name type="scientific">Burkholderia plantarii</name>
    <dbReference type="NCBI Taxonomy" id="41899"/>
    <lineage>
        <taxon>Bacteria</taxon>
        <taxon>Pseudomonadati</taxon>
        <taxon>Pseudomonadota</taxon>
        <taxon>Betaproteobacteria</taxon>
        <taxon>Burkholderiales</taxon>
        <taxon>Burkholderiaceae</taxon>
        <taxon>Burkholderia</taxon>
    </lineage>
</organism>
<dbReference type="Pfam" id="PF04909">
    <property type="entry name" value="Amidohydro_2"/>
    <property type="match status" value="1"/>
</dbReference>
<evidence type="ECO:0000313" key="4">
    <source>
        <dbReference type="Proteomes" id="UP000031838"/>
    </source>
</evidence>
<dbReference type="InterPro" id="IPR006680">
    <property type="entry name" value="Amidohydro-rel"/>
</dbReference>
<dbReference type="Gene3D" id="3.20.20.140">
    <property type="entry name" value="Metal-dependent hydrolases"/>
    <property type="match status" value="1"/>
</dbReference>
<dbReference type="SUPFAM" id="SSF51556">
    <property type="entry name" value="Metallo-dependent hydrolases"/>
    <property type="match status" value="1"/>
</dbReference>
<gene>
    <name evidence="3" type="ORF">BGL_2c10220</name>
</gene>
<evidence type="ECO:0000313" key="3">
    <source>
        <dbReference type="EMBL" id="AJK49100.1"/>
    </source>
</evidence>
<evidence type="ECO:0000256" key="1">
    <source>
        <dbReference type="ARBA" id="ARBA00023239"/>
    </source>
</evidence>
<protein>
    <submittedName>
        <fullName evidence="3">Amidohydrolase</fullName>
    </submittedName>
</protein>
<dbReference type="GO" id="GO:0016787">
    <property type="term" value="F:hydrolase activity"/>
    <property type="evidence" value="ECO:0007669"/>
    <property type="project" value="UniProtKB-KW"/>
</dbReference>
<dbReference type="Proteomes" id="UP000031838">
    <property type="component" value="Chromosome 2"/>
</dbReference>
<dbReference type="AlphaFoldDB" id="A0A0B6S724"/>
<sequence length="283" mass="30281">MSAVIDTHTHAISPDKQRYPLAPVGGHQSEWSARRPVSHEGLLASMDEAGIDRAVVVQASTVYGNDNSYVVDAVRAHPDRFAGVFSIDVLADDAVTQLQRWLDAGLSGLRLFTTGSTMPGQAGWLDDERSFPVWDYAQQHGVSICLQMTAQGIPALLNMLARFPRIRVLLDHLARPDLAGGAPYEAAAPLFSLAAHDGVYLKLTNRTIAEASRGASTPGEFFPLVLDAFGAHRIAWGSNFPAAEGALPQLLAEARESLAMLPEAARTAIFGDTARAIYPALGA</sequence>
<keyword evidence="4" id="KW-1185">Reference proteome</keyword>
<dbReference type="InterPro" id="IPR032466">
    <property type="entry name" value="Metal_Hydrolase"/>
</dbReference>
<keyword evidence="1" id="KW-0456">Lyase</keyword>
<dbReference type="EMBL" id="CP002581">
    <property type="protein sequence ID" value="AJK49100.1"/>
    <property type="molecule type" value="Genomic_DNA"/>
</dbReference>
<feature type="domain" description="Amidohydrolase-related" evidence="2">
    <location>
        <begin position="5"/>
        <end position="279"/>
    </location>
</feature>
<name>A0A0B6S724_BURPL</name>
<dbReference type="InterPro" id="IPR032465">
    <property type="entry name" value="ACMSD"/>
</dbReference>